<accession>A0A7J5DBQ2</accession>
<evidence type="ECO:0000256" key="4">
    <source>
        <dbReference type="ARBA" id="ARBA00023136"/>
    </source>
</evidence>
<feature type="transmembrane region" description="Helical" evidence="7">
    <location>
        <begin position="304"/>
        <end position="323"/>
    </location>
</feature>
<comment type="caution">
    <text evidence="9">The sequence shown here is derived from an EMBL/GenBank/DDBJ whole genome shotgun (WGS) entry which is preliminary data.</text>
</comment>
<feature type="compositionally biased region" description="Basic and acidic residues" evidence="6">
    <location>
        <begin position="35"/>
        <end position="50"/>
    </location>
</feature>
<feature type="domain" description="Major facilitator superfamily (MFS) profile" evidence="8">
    <location>
        <begin position="118"/>
        <end position="562"/>
    </location>
</feature>
<evidence type="ECO:0000313" key="10">
    <source>
        <dbReference type="Proteomes" id="UP000442990"/>
    </source>
</evidence>
<feature type="region of interest" description="Disordered" evidence="6">
    <location>
        <begin position="565"/>
        <end position="602"/>
    </location>
</feature>
<feature type="transmembrane region" description="Helical" evidence="7">
    <location>
        <begin position="270"/>
        <end position="292"/>
    </location>
</feature>
<dbReference type="Gene3D" id="1.20.1250.20">
    <property type="entry name" value="MFS general substrate transporter like domains"/>
    <property type="match status" value="1"/>
</dbReference>
<dbReference type="GO" id="GO:0022857">
    <property type="term" value="F:transmembrane transporter activity"/>
    <property type="evidence" value="ECO:0007669"/>
    <property type="project" value="InterPro"/>
</dbReference>
<evidence type="ECO:0000256" key="7">
    <source>
        <dbReference type="SAM" id="Phobius"/>
    </source>
</evidence>
<dbReference type="EMBL" id="WBKG01000022">
    <property type="protein sequence ID" value="KAB1986028.1"/>
    <property type="molecule type" value="Genomic_DNA"/>
</dbReference>
<dbReference type="PRINTS" id="PR01036">
    <property type="entry name" value="TCRTETB"/>
</dbReference>
<feature type="transmembrane region" description="Helical" evidence="7">
    <location>
        <begin position="493"/>
        <end position="519"/>
    </location>
</feature>
<evidence type="ECO:0000256" key="1">
    <source>
        <dbReference type="ARBA" id="ARBA00004651"/>
    </source>
</evidence>
<dbReference type="GO" id="GO:0046677">
    <property type="term" value="P:response to antibiotic"/>
    <property type="evidence" value="ECO:0007669"/>
    <property type="project" value="UniProtKB-KW"/>
</dbReference>
<protein>
    <submittedName>
        <fullName evidence="9">MFS transporter</fullName>
    </submittedName>
</protein>
<feature type="transmembrane region" description="Helical" evidence="7">
    <location>
        <begin position="461"/>
        <end position="481"/>
    </location>
</feature>
<dbReference type="InterPro" id="IPR011701">
    <property type="entry name" value="MFS"/>
</dbReference>
<keyword evidence="3 7" id="KW-1133">Transmembrane helix</keyword>
<feature type="region of interest" description="Disordered" evidence="6">
    <location>
        <begin position="1"/>
        <end position="90"/>
    </location>
</feature>
<dbReference type="PROSITE" id="PS50850">
    <property type="entry name" value="MFS"/>
    <property type="match status" value="1"/>
</dbReference>
<evidence type="ECO:0000256" key="6">
    <source>
        <dbReference type="SAM" id="MobiDB-lite"/>
    </source>
</evidence>
<dbReference type="CDD" id="cd17321">
    <property type="entry name" value="MFS_MMR_MDR_like"/>
    <property type="match status" value="1"/>
</dbReference>
<feature type="transmembrane region" description="Helical" evidence="7">
    <location>
        <begin position="246"/>
        <end position="264"/>
    </location>
</feature>
<comment type="subcellular location">
    <subcellularLocation>
        <location evidence="1">Cell membrane</location>
        <topology evidence="1">Multi-pass membrane protein</topology>
    </subcellularLocation>
</comment>
<evidence type="ECO:0000256" key="2">
    <source>
        <dbReference type="ARBA" id="ARBA00022692"/>
    </source>
</evidence>
<evidence type="ECO:0000313" key="9">
    <source>
        <dbReference type="EMBL" id="KAB1986028.1"/>
    </source>
</evidence>
<evidence type="ECO:0000259" key="8">
    <source>
        <dbReference type="PROSITE" id="PS50850"/>
    </source>
</evidence>
<feature type="transmembrane region" description="Helical" evidence="7">
    <location>
        <begin position="117"/>
        <end position="136"/>
    </location>
</feature>
<dbReference type="InterPro" id="IPR036259">
    <property type="entry name" value="MFS_trans_sf"/>
</dbReference>
<dbReference type="Proteomes" id="UP000442990">
    <property type="component" value="Unassembled WGS sequence"/>
</dbReference>
<dbReference type="InterPro" id="IPR020846">
    <property type="entry name" value="MFS_dom"/>
</dbReference>
<gene>
    <name evidence="9" type="ORF">F8144_24680</name>
</gene>
<dbReference type="PANTHER" id="PTHR42718:SF49">
    <property type="entry name" value="EXPORT PROTEIN"/>
    <property type="match status" value="1"/>
</dbReference>
<keyword evidence="2 7" id="KW-0812">Transmembrane</keyword>
<feature type="transmembrane region" description="Helical" evidence="7">
    <location>
        <begin position="409"/>
        <end position="425"/>
    </location>
</feature>
<dbReference type="GO" id="GO:0005886">
    <property type="term" value="C:plasma membrane"/>
    <property type="evidence" value="ECO:0007669"/>
    <property type="project" value="UniProtKB-SubCell"/>
</dbReference>
<evidence type="ECO:0000256" key="5">
    <source>
        <dbReference type="ARBA" id="ARBA00023251"/>
    </source>
</evidence>
<dbReference type="SUPFAM" id="SSF103473">
    <property type="entry name" value="MFS general substrate transporter"/>
    <property type="match status" value="1"/>
</dbReference>
<dbReference type="Gene3D" id="1.20.1720.10">
    <property type="entry name" value="Multidrug resistance protein D"/>
    <property type="match status" value="1"/>
</dbReference>
<feature type="transmembrane region" description="Helical" evidence="7">
    <location>
        <begin position="372"/>
        <end position="397"/>
    </location>
</feature>
<feature type="transmembrane region" description="Helical" evidence="7">
    <location>
        <begin position="437"/>
        <end position="455"/>
    </location>
</feature>
<feature type="transmembrane region" description="Helical" evidence="7">
    <location>
        <begin position="213"/>
        <end position="234"/>
    </location>
</feature>
<dbReference type="PANTHER" id="PTHR42718">
    <property type="entry name" value="MAJOR FACILITATOR SUPERFAMILY MULTIDRUG TRANSPORTER MFSC"/>
    <property type="match status" value="1"/>
</dbReference>
<evidence type="ECO:0000256" key="3">
    <source>
        <dbReference type="ARBA" id="ARBA00022989"/>
    </source>
</evidence>
<dbReference type="Pfam" id="PF07690">
    <property type="entry name" value="MFS_1"/>
    <property type="match status" value="1"/>
</dbReference>
<feature type="transmembrane region" description="Helical" evidence="7">
    <location>
        <begin position="156"/>
        <end position="172"/>
    </location>
</feature>
<reference evidence="9 10" key="1">
    <citation type="submission" date="2019-09" db="EMBL/GenBank/DDBJ databases">
        <title>Isolation and identification of active actinomycetes.</title>
        <authorList>
            <person name="Yu Z."/>
            <person name="Han C."/>
            <person name="Yu B."/>
        </authorList>
    </citation>
    <scope>NUCLEOTIDE SEQUENCE [LARGE SCALE GENOMIC DNA]</scope>
    <source>
        <strain evidence="9 10">NEAU-H2</strain>
    </source>
</reference>
<dbReference type="PROSITE" id="PS00216">
    <property type="entry name" value="SUGAR_TRANSPORT_1"/>
    <property type="match status" value="1"/>
</dbReference>
<feature type="transmembrane region" description="Helical" evidence="7">
    <location>
        <begin position="329"/>
        <end position="352"/>
    </location>
</feature>
<organism evidence="9 10">
    <name type="scientific">Streptomyces triticiradicis</name>
    <dbReference type="NCBI Taxonomy" id="2651189"/>
    <lineage>
        <taxon>Bacteria</taxon>
        <taxon>Bacillati</taxon>
        <taxon>Actinomycetota</taxon>
        <taxon>Actinomycetes</taxon>
        <taxon>Kitasatosporales</taxon>
        <taxon>Streptomycetaceae</taxon>
        <taxon>Streptomyces</taxon>
    </lineage>
</organism>
<name>A0A7J5DBQ2_9ACTN</name>
<feature type="compositionally biased region" description="Low complexity" evidence="6">
    <location>
        <begin position="58"/>
        <end position="79"/>
    </location>
</feature>
<dbReference type="InterPro" id="IPR005829">
    <property type="entry name" value="Sugar_transporter_CS"/>
</dbReference>
<keyword evidence="5" id="KW-0046">Antibiotic resistance</keyword>
<proteinExistence type="predicted"/>
<keyword evidence="4 7" id="KW-0472">Membrane</keyword>
<dbReference type="AlphaFoldDB" id="A0A7J5DBQ2"/>
<sequence>MRLAGVERRKRLSVDRHASSHRTTRTRAGQMFGHPTREGHVVRATRELGGRRGRPRGTRPAGRPSRSRGAARPAGAPVARPRERTHAGWRGDPWQGMVVVSGSAGRTAGLFSRRDRAVIAAAAIAVLLVELDWFALNLMLPVIARDFGTPATNLQWLVSGYMLTLGALMIVAGRAADLYGRRRVLVIGLTGFAAMSVVCSAARNAAWLTAGRVVQGTAAALVLPIAVAVVTAHFRDARQGRAVGTVLAFSAIGTALGPFVGGTFAELVSWRAVFLLNVPFCALAALLTLRYVTESRDEGAARGMDLPGAVTLAGGLTAVMLAVDQGSDWGWGSAATVACFAAGAVMLGLFAVVERRTAEPLIDLSLLRNRPFVTVTAAGTVSNIVYCLVAVLAALYLEQARGLSPLESGVVFLALSAGVGAASYWSGHLARRWRAEVLMAVGLLLSGVALAALTWARPLPLYAAVFAVVGAGVGLGWALTNAATQSYVSAGRLAAASGLVLTSLVLWGAVAVTVAATVLEEVSGSTGAAASDGSAIDGVLRVVAVLSVAGAGVLVPLVRSGARTPEGGAAVTREGGGAARGTRSRNLAGGGAGRGTAGRRTG</sequence>
<keyword evidence="10" id="KW-1185">Reference proteome</keyword>
<feature type="transmembrane region" description="Helical" evidence="7">
    <location>
        <begin position="539"/>
        <end position="558"/>
    </location>
</feature>
<feature type="transmembrane region" description="Helical" evidence="7">
    <location>
        <begin position="184"/>
        <end position="207"/>
    </location>
</feature>